<dbReference type="InterPro" id="IPR002110">
    <property type="entry name" value="Ankyrin_rpt"/>
</dbReference>
<dbReference type="AlphaFoldDB" id="A0A2J6RU79"/>
<name>A0A2J6RU79_HYAVF</name>
<feature type="compositionally biased region" description="Basic and acidic residues" evidence="1">
    <location>
        <begin position="40"/>
        <end position="53"/>
    </location>
</feature>
<dbReference type="SUPFAM" id="SSF48403">
    <property type="entry name" value="Ankyrin repeat"/>
    <property type="match status" value="1"/>
</dbReference>
<dbReference type="Proteomes" id="UP000235786">
    <property type="component" value="Unassembled WGS sequence"/>
</dbReference>
<evidence type="ECO:0000256" key="1">
    <source>
        <dbReference type="SAM" id="MobiDB-lite"/>
    </source>
</evidence>
<accession>A0A2J6RU79</accession>
<dbReference type="Gene3D" id="1.25.40.20">
    <property type="entry name" value="Ankyrin repeat-containing domain"/>
    <property type="match status" value="1"/>
</dbReference>
<dbReference type="EMBL" id="KZ613943">
    <property type="protein sequence ID" value="PMD42079.1"/>
    <property type="molecule type" value="Genomic_DNA"/>
</dbReference>
<keyword evidence="3" id="KW-1185">Reference proteome</keyword>
<feature type="region of interest" description="Disordered" evidence="1">
    <location>
        <begin position="29"/>
        <end position="55"/>
    </location>
</feature>
<dbReference type="InterPro" id="IPR036770">
    <property type="entry name" value="Ankyrin_rpt-contain_sf"/>
</dbReference>
<evidence type="ECO:0000313" key="2">
    <source>
        <dbReference type="EMBL" id="PMD42079.1"/>
    </source>
</evidence>
<reference evidence="2 3" key="1">
    <citation type="submission" date="2016-04" db="EMBL/GenBank/DDBJ databases">
        <title>A degradative enzymes factory behind the ericoid mycorrhizal symbiosis.</title>
        <authorList>
            <consortium name="DOE Joint Genome Institute"/>
            <person name="Martino E."/>
            <person name="Morin E."/>
            <person name="Grelet G."/>
            <person name="Kuo A."/>
            <person name="Kohler A."/>
            <person name="Daghino S."/>
            <person name="Barry K."/>
            <person name="Choi C."/>
            <person name="Cichocki N."/>
            <person name="Clum A."/>
            <person name="Copeland A."/>
            <person name="Hainaut M."/>
            <person name="Haridas S."/>
            <person name="Labutti K."/>
            <person name="Lindquist E."/>
            <person name="Lipzen A."/>
            <person name="Khouja H.-R."/>
            <person name="Murat C."/>
            <person name="Ohm R."/>
            <person name="Olson A."/>
            <person name="Spatafora J."/>
            <person name="Veneault-Fourrey C."/>
            <person name="Henrissat B."/>
            <person name="Grigoriev I."/>
            <person name="Martin F."/>
            <person name="Perotto S."/>
        </authorList>
    </citation>
    <scope>NUCLEOTIDE SEQUENCE [LARGE SCALE GENOMIC DNA]</scope>
    <source>
        <strain evidence="2 3">F</strain>
    </source>
</reference>
<proteinExistence type="predicted"/>
<evidence type="ECO:0000313" key="3">
    <source>
        <dbReference type="Proteomes" id="UP000235786"/>
    </source>
</evidence>
<evidence type="ECO:0008006" key="4">
    <source>
        <dbReference type="Google" id="ProtNLM"/>
    </source>
</evidence>
<dbReference type="Pfam" id="PF00023">
    <property type="entry name" value="Ank"/>
    <property type="match status" value="1"/>
</dbReference>
<organism evidence="2 3">
    <name type="scientific">Hyaloscypha variabilis (strain UAMH 11265 / GT02V1 / F)</name>
    <name type="common">Meliniomyces variabilis</name>
    <dbReference type="NCBI Taxonomy" id="1149755"/>
    <lineage>
        <taxon>Eukaryota</taxon>
        <taxon>Fungi</taxon>
        <taxon>Dikarya</taxon>
        <taxon>Ascomycota</taxon>
        <taxon>Pezizomycotina</taxon>
        <taxon>Leotiomycetes</taxon>
        <taxon>Helotiales</taxon>
        <taxon>Hyaloscyphaceae</taxon>
        <taxon>Hyaloscypha</taxon>
        <taxon>Hyaloscypha variabilis</taxon>
    </lineage>
</organism>
<gene>
    <name evidence="2" type="ORF">L207DRAFT_631937</name>
</gene>
<dbReference type="OrthoDB" id="3666223at2759"/>
<protein>
    <recommendedName>
        <fullName evidence="4">Ankyrin</fullName>
    </recommendedName>
</protein>
<sequence length="147" mass="16755">MPPWTAKSSPLHWEPFSDHPISEKLAAMKAAIDSGADPNELDHPTKNGKRRPELSIGRPLHYAIDTRFDHSRRHENLPVVELLLQHGADPRLEGMEFTKSPIDEIKSDLENPDSKLLSQKNVAFFRAAMEIMQKKANELDELEKKKI</sequence>